<feature type="transmembrane region" description="Helical" evidence="1">
    <location>
        <begin position="71"/>
        <end position="95"/>
    </location>
</feature>
<keyword evidence="1" id="KW-1133">Transmembrane helix</keyword>
<gene>
    <name evidence="2" type="ORF">JD82_00298</name>
</gene>
<dbReference type="AlphaFoldDB" id="A0A660C4L9"/>
<keyword evidence="1" id="KW-0812">Transmembrane</keyword>
<dbReference type="OrthoDB" id="3701077at2"/>
<protein>
    <submittedName>
        <fullName evidence="2">Uncharacterized protein</fullName>
    </submittedName>
</protein>
<accession>A0A660C4L9</accession>
<evidence type="ECO:0000256" key="1">
    <source>
        <dbReference type="SAM" id="Phobius"/>
    </source>
</evidence>
<keyword evidence="3" id="KW-1185">Reference proteome</keyword>
<sequence>MSEGQPERTGLAWQRTALASAACTGLLVHSAVSHGTAVLVTAAPIAVVTTVVLSVASLLRSRTLRSGTPPLSPAVAATSAALVVLTVLASLVAMLA</sequence>
<evidence type="ECO:0000313" key="3">
    <source>
        <dbReference type="Proteomes" id="UP000317303"/>
    </source>
</evidence>
<dbReference type="EMBL" id="VLJV01000001">
    <property type="protein sequence ID" value="TWH18480.1"/>
    <property type="molecule type" value="Genomic_DNA"/>
</dbReference>
<name>A0A660C4L9_9PSEU</name>
<proteinExistence type="predicted"/>
<dbReference type="RefSeq" id="WP_030532488.1">
    <property type="nucleotide sequence ID" value="NZ_JOIJ01000008.1"/>
</dbReference>
<organism evidence="2 3">
    <name type="scientific">Prauserella rugosa</name>
    <dbReference type="NCBI Taxonomy" id="43354"/>
    <lineage>
        <taxon>Bacteria</taxon>
        <taxon>Bacillati</taxon>
        <taxon>Actinomycetota</taxon>
        <taxon>Actinomycetes</taxon>
        <taxon>Pseudonocardiales</taxon>
        <taxon>Pseudonocardiaceae</taxon>
        <taxon>Prauserella</taxon>
    </lineage>
</organism>
<comment type="caution">
    <text evidence="2">The sequence shown here is derived from an EMBL/GenBank/DDBJ whole genome shotgun (WGS) entry which is preliminary data.</text>
</comment>
<reference evidence="2 3" key="1">
    <citation type="submission" date="2019-07" db="EMBL/GenBank/DDBJ databases">
        <title>R&amp;d 2014.</title>
        <authorList>
            <person name="Klenk H.-P."/>
        </authorList>
    </citation>
    <scope>NUCLEOTIDE SEQUENCE [LARGE SCALE GENOMIC DNA]</scope>
    <source>
        <strain evidence="2 3">DSM 43194</strain>
    </source>
</reference>
<dbReference type="Proteomes" id="UP000317303">
    <property type="component" value="Unassembled WGS sequence"/>
</dbReference>
<evidence type="ECO:0000313" key="2">
    <source>
        <dbReference type="EMBL" id="TWH18480.1"/>
    </source>
</evidence>
<feature type="transmembrane region" description="Helical" evidence="1">
    <location>
        <begin position="38"/>
        <end position="59"/>
    </location>
</feature>
<keyword evidence="1" id="KW-0472">Membrane</keyword>